<reference evidence="7 8" key="1">
    <citation type="submission" date="2012-05" db="EMBL/GenBank/DDBJ databases">
        <authorList>
            <person name="Weinstock G."/>
            <person name="Sodergren E."/>
            <person name="Lobos E.A."/>
            <person name="Fulton L."/>
            <person name="Fulton R."/>
            <person name="Courtney L."/>
            <person name="Fronick C."/>
            <person name="O'Laughlin M."/>
            <person name="Godfrey J."/>
            <person name="Wilson R.M."/>
            <person name="Miner T."/>
            <person name="Farmer C."/>
            <person name="Delehaunty K."/>
            <person name="Cordes M."/>
            <person name="Minx P."/>
            <person name="Tomlinson C."/>
            <person name="Chen J."/>
            <person name="Wollam A."/>
            <person name="Pepin K.H."/>
            <person name="Bhonagiri V."/>
            <person name="Zhang X."/>
            <person name="Suruliraj S."/>
            <person name="Warren W."/>
            <person name="Mitreva M."/>
            <person name="Mardis E.R."/>
            <person name="Wilson R.K."/>
        </authorList>
    </citation>
    <scope>NUCLEOTIDE SEQUENCE [LARGE SCALE GENOMIC DNA]</scope>
    <source>
        <strain evidence="7 8">F0235</strain>
    </source>
</reference>
<dbReference type="Gene3D" id="3.30.420.40">
    <property type="match status" value="2"/>
</dbReference>
<keyword evidence="8" id="KW-1185">Reference proteome</keyword>
<feature type="domain" description="Carbohydrate kinase FGGY C-terminal" evidence="6">
    <location>
        <begin position="296"/>
        <end position="433"/>
    </location>
</feature>
<dbReference type="HOGENOM" id="CLU_039395_0_1_11"/>
<keyword evidence="4 7" id="KW-0418">Kinase</keyword>
<evidence type="ECO:0000256" key="1">
    <source>
        <dbReference type="ARBA" id="ARBA00009156"/>
    </source>
</evidence>
<dbReference type="InterPro" id="IPR050406">
    <property type="entry name" value="FGGY_Carb_Kinase"/>
</dbReference>
<evidence type="ECO:0000256" key="4">
    <source>
        <dbReference type="ARBA" id="ARBA00022777"/>
    </source>
</evidence>
<name>L1MK70_9CORY</name>
<dbReference type="SUPFAM" id="SSF53067">
    <property type="entry name" value="Actin-like ATPase domain"/>
    <property type="match status" value="2"/>
</dbReference>
<proteinExistence type="inferred from homology"/>
<evidence type="ECO:0000256" key="2">
    <source>
        <dbReference type="ARBA" id="ARBA00022629"/>
    </source>
</evidence>
<evidence type="ECO:0000259" key="6">
    <source>
        <dbReference type="Pfam" id="PF02782"/>
    </source>
</evidence>
<feature type="domain" description="Carbohydrate kinase FGGY N-terminal" evidence="5">
    <location>
        <begin position="111"/>
        <end position="212"/>
    </location>
</feature>
<sequence length="460" mass="49001">MNTPSLTSHVVVVDITPDTGRMVIVTLSGGSLSTTEVHRFEHHSDRHSTHSVNHLVTEIIAGLRIVNLELSSAKATVSISARGGDYVCLTPQRDIVSASTYPVQPGKVTCNPRDFFTLTGVQPAPTATAFRLHAHLNSNPEDRSRIDAVLSIPDYIVYQLTGVMGWSRSILSGTGLTQPGSKHWSPEVFKALGIPQHCVGEPSPDMTVVGPVTVPGLDNFTVVRGGADNNACAVHGLGLVDGEAFISFDADSLVGCITDGPQLGDTAFAAHFSNDNCTDGHTRLQKVLPGLRLLEHCCAVFADQGRTSDVAILTAQAAQHYDPGITIDITTPGISNYPEHIARLLRHHGVDRLGESCDDPALIMRVVIASLARAHATTVANLEQTIQKRITSIRLIGAGAQNTLLCKLTAQACGIPVAAGPRDATPFGSALAQLELRGHDRDALLDIERARTVRTVYTPS</sequence>
<dbReference type="GO" id="GO:0016301">
    <property type="term" value="F:kinase activity"/>
    <property type="evidence" value="ECO:0007669"/>
    <property type="project" value="UniProtKB-KW"/>
</dbReference>
<dbReference type="RefSeq" id="WP_006062957.1">
    <property type="nucleotide sequence ID" value="NZ_KB290827.1"/>
</dbReference>
<dbReference type="GO" id="GO:0042732">
    <property type="term" value="P:D-xylose metabolic process"/>
    <property type="evidence" value="ECO:0007669"/>
    <property type="project" value="UniProtKB-KW"/>
</dbReference>
<dbReference type="Pfam" id="PF02782">
    <property type="entry name" value="FGGY_C"/>
    <property type="match status" value="1"/>
</dbReference>
<dbReference type="STRING" id="1035195.HMPREF9997_00711"/>
<evidence type="ECO:0000313" key="7">
    <source>
        <dbReference type="EMBL" id="EKX91637.1"/>
    </source>
</evidence>
<evidence type="ECO:0000259" key="5">
    <source>
        <dbReference type="Pfam" id="PF00370"/>
    </source>
</evidence>
<dbReference type="InterPro" id="IPR043129">
    <property type="entry name" value="ATPase_NBD"/>
</dbReference>
<dbReference type="EMBL" id="AMEM01000011">
    <property type="protein sequence ID" value="EKX91637.1"/>
    <property type="molecule type" value="Genomic_DNA"/>
</dbReference>
<protein>
    <submittedName>
        <fullName evidence="7">Carbohydrate kinase, FGGY family protein</fullName>
    </submittedName>
</protein>
<evidence type="ECO:0000313" key="8">
    <source>
        <dbReference type="Proteomes" id="UP000010445"/>
    </source>
</evidence>
<keyword evidence="2" id="KW-0859">Xylose metabolism</keyword>
<comment type="caution">
    <text evidence="7">The sequence shown here is derived from an EMBL/GenBank/DDBJ whole genome shotgun (WGS) entry which is preliminary data.</text>
</comment>
<dbReference type="AlphaFoldDB" id="L1MK70"/>
<dbReference type="Proteomes" id="UP000010445">
    <property type="component" value="Unassembled WGS sequence"/>
</dbReference>
<comment type="similarity">
    <text evidence="1">Belongs to the FGGY kinase family.</text>
</comment>
<dbReference type="OrthoDB" id="9761504at2"/>
<organism evidence="7 8">
    <name type="scientific">Corynebacterium durum F0235</name>
    <dbReference type="NCBI Taxonomy" id="1035195"/>
    <lineage>
        <taxon>Bacteria</taxon>
        <taxon>Bacillati</taxon>
        <taxon>Actinomycetota</taxon>
        <taxon>Actinomycetes</taxon>
        <taxon>Mycobacteriales</taxon>
        <taxon>Corynebacteriaceae</taxon>
        <taxon>Corynebacterium</taxon>
    </lineage>
</organism>
<dbReference type="PANTHER" id="PTHR43095:SF5">
    <property type="entry name" value="XYLULOSE KINASE"/>
    <property type="match status" value="1"/>
</dbReference>
<evidence type="ECO:0000256" key="3">
    <source>
        <dbReference type="ARBA" id="ARBA00022679"/>
    </source>
</evidence>
<keyword evidence="2" id="KW-0119">Carbohydrate metabolism</keyword>
<accession>L1MK70</accession>
<dbReference type="InterPro" id="IPR018484">
    <property type="entry name" value="FGGY_N"/>
</dbReference>
<dbReference type="Pfam" id="PF00370">
    <property type="entry name" value="FGGY_N"/>
    <property type="match status" value="1"/>
</dbReference>
<dbReference type="eggNOG" id="COG1070">
    <property type="taxonomic scope" value="Bacteria"/>
</dbReference>
<keyword evidence="3" id="KW-0808">Transferase</keyword>
<dbReference type="PATRIC" id="fig|1035195.3.peg.637"/>
<dbReference type="PANTHER" id="PTHR43095">
    <property type="entry name" value="SUGAR KINASE"/>
    <property type="match status" value="1"/>
</dbReference>
<dbReference type="InterPro" id="IPR018485">
    <property type="entry name" value="FGGY_C"/>
</dbReference>
<gene>
    <name evidence="7" type="ORF">HMPREF9997_00711</name>
</gene>